<dbReference type="AlphaFoldDB" id="A0A1G2FUY3"/>
<accession>A0A1G2FUY3</accession>
<protein>
    <submittedName>
        <fullName evidence="1">Uncharacterized protein</fullName>
    </submittedName>
</protein>
<dbReference type="Proteomes" id="UP000177126">
    <property type="component" value="Unassembled WGS sequence"/>
</dbReference>
<name>A0A1G2FUY3_9BACT</name>
<dbReference type="EMBL" id="MHNF01000010">
    <property type="protein sequence ID" value="OGZ41637.1"/>
    <property type="molecule type" value="Genomic_DNA"/>
</dbReference>
<proteinExistence type="predicted"/>
<comment type="caution">
    <text evidence="1">The sequence shown here is derived from an EMBL/GenBank/DDBJ whole genome shotgun (WGS) entry which is preliminary data.</text>
</comment>
<evidence type="ECO:0000313" key="2">
    <source>
        <dbReference type="Proteomes" id="UP000177126"/>
    </source>
</evidence>
<gene>
    <name evidence="1" type="ORF">A3B04_03430</name>
</gene>
<reference evidence="1 2" key="1">
    <citation type="journal article" date="2016" name="Nat. Commun.">
        <title>Thousands of microbial genomes shed light on interconnected biogeochemical processes in an aquifer system.</title>
        <authorList>
            <person name="Anantharaman K."/>
            <person name="Brown C.T."/>
            <person name="Hug L.A."/>
            <person name="Sharon I."/>
            <person name="Castelle C.J."/>
            <person name="Probst A.J."/>
            <person name="Thomas B.C."/>
            <person name="Singh A."/>
            <person name="Wilkins M.J."/>
            <person name="Karaoz U."/>
            <person name="Brodie E.L."/>
            <person name="Williams K.H."/>
            <person name="Hubbard S.S."/>
            <person name="Banfield J.F."/>
        </authorList>
    </citation>
    <scope>NUCLEOTIDE SEQUENCE [LARGE SCALE GENOMIC DNA]</scope>
</reference>
<organism evidence="1 2">
    <name type="scientific">Candidatus Portnoybacteria bacterium RIFCSPLOWO2_02_FULL_39_11</name>
    <dbReference type="NCBI Taxonomy" id="1802001"/>
    <lineage>
        <taxon>Bacteria</taxon>
        <taxon>Candidatus Portnoyibacteriota</taxon>
    </lineage>
</organism>
<evidence type="ECO:0000313" key="1">
    <source>
        <dbReference type="EMBL" id="OGZ41637.1"/>
    </source>
</evidence>
<sequence length="65" mass="7453">MAGAQCVFNPVAYRLQLFAVTNNCSKIYLCDIEFYQIVSEIFGGFYFLYRGLTRIESGLARRLNS</sequence>